<name>A0A2M8Q0I2_9CHLR</name>
<keyword evidence="5" id="KW-0560">Oxidoreductase</keyword>
<feature type="domain" description="FAD/NAD(P)-binding" evidence="6">
    <location>
        <begin position="13"/>
        <end position="336"/>
    </location>
</feature>
<gene>
    <name evidence="8" type="ORF">CUN50_00740</name>
</gene>
<dbReference type="Gene3D" id="3.50.50.100">
    <property type="match status" value="1"/>
</dbReference>
<dbReference type="InterPro" id="IPR051169">
    <property type="entry name" value="NADH-Q_oxidoreductase"/>
</dbReference>
<dbReference type="PRINTS" id="PR00368">
    <property type="entry name" value="FADPNR"/>
</dbReference>
<dbReference type="Pfam" id="PF07992">
    <property type="entry name" value="Pyr_redox_2"/>
    <property type="match status" value="1"/>
</dbReference>
<accession>A0A2M8Q0I2</accession>
<dbReference type="GO" id="GO:0019646">
    <property type="term" value="P:aerobic electron transport chain"/>
    <property type="evidence" value="ECO:0007669"/>
    <property type="project" value="TreeGrafter"/>
</dbReference>
<dbReference type="InterPro" id="IPR023753">
    <property type="entry name" value="FAD/NAD-binding_dom"/>
</dbReference>
<organism evidence="8 9">
    <name type="scientific">Candidatus Thermofonsia Clade 1 bacterium</name>
    <dbReference type="NCBI Taxonomy" id="2364210"/>
    <lineage>
        <taxon>Bacteria</taxon>
        <taxon>Bacillati</taxon>
        <taxon>Chloroflexota</taxon>
        <taxon>Candidatus Thermofontia</taxon>
        <taxon>Candidatus Thermofonsia Clade 1</taxon>
    </lineage>
</organism>
<dbReference type="PANTHER" id="PTHR42913:SF3">
    <property type="entry name" value="64 KDA MITOCHONDRIAL NADH DEHYDROGENASE (EUROFUNG)"/>
    <property type="match status" value="1"/>
</dbReference>
<dbReference type="InterPro" id="IPR054585">
    <property type="entry name" value="NDH2-like_C"/>
</dbReference>
<evidence type="ECO:0000313" key="8">
    <source>
        <dbReference type="EMBL" id="PJF43314.1"/>
    </source>
</evidence>
<sequence length="441" mass="48727">MTTGFESEQSKPHVVILGGGFGGLRAVQALRHAPVRITLIDSRNFHLFQPLLYQVATGALSPANIAAPLRAILKNQANVQVLLARAEGIDANSRTLTLDDGAQLNYDYLIVAVGVRPHYFGHEEWQVYAPGLKTIEDATRIRRRVLYAFEAAERDPQQAQEWLTFVVVGGGPTGVELAGAIGEMARYTLRGNFRNIDPTQARVILVEGAERVLPTYPPDLSARAAESLAKLGVSVRLNTLVTEVTPDSVTLQCGEERELVRTRTTLWSTGVRAAPFADALAAATNAPQDRNGRLIVQPDLTLPNYPEIFVIGDVAHYAHQTGKPLPGVAQVAMQQARYAARLIQARLRGDARAPKPFRYRDLGYMATIGRAAAVADLRGWHVHGFLGWLIWLFVHLMALVEFQNRILVLIQWAWNYFTRNRSARLITGEPAAVPERERQAN</sequence>
<dbReference type="GO" id="GO:0003955">
    <property type="term" value="F:NAD(P)H dehydrogenase (quinone) activity"/>
    <property type="evidence" value="ECO:0007669"/>
    <property type="project" value="TreeGrafter"/>
</dbReference>
<evidence type="ECO:0000256" key="2">
    <source>
        <dbReference type="ARBA" id="ARBA00005272"/>
    </source>
</evidence>
<feature type="domain" description="External alternative NADH-ubiquinone oxidoreductase-like C-terminal" evidence="7">
    <location>
        <begin position="363"/>
        <end position="417"/>
    </location>
</feature>
<dbReference type="PANTHER" id="PTHR42913">
    <property type="entry name" value="APOPTOSIS-INDUCING FACTOR 1"/>
    <property type="match status" value="1"/>
</dbReference>
<dbReference type="Proteomes" id="UP000228947">
    <property type="component" value="Unassembled WGS sequence"/>
</dbReference>
<comment type="similarity">
    <text evidence="2">Belongs to the NADH dehydrogenase family.</text>
</comment>
<evidence type="ECO:0000256" key="4">
    <source>
        <dbReference type="ARBA" id="ARBA00022827"/>
    </source>
</evidence>
<keyword evidence="3" id="KW-0285">Flavoprotein</keyword>
<protein>
    <submittedName>
        <fullName evidence="8">FAD-dependent oxidoreductase</fullName>
    </submittedName>
</protein>
<evidence type="ECO:0000256" key="1">
    <source>
        <dbReference type="ARBA" id="ARBA00001974"/>
    </source>
</evidence>
<evidence type="ECO:0000256" key="5">
    <source>
        <dbReference type="ARBA" id="ARBA00023002"/>
    </source>
</evidence>
<dbReference type="Pfam" id="PF22366">
    <property type="entry name" value="NDH2_C"/>
    <property type="match status" value="1"/>
</dbReference>
<keyword evidence="4" id="KW-0274">FAD</keyword>
<proteinExistence type="inferred from homology"/>
<dbReference type="SUPFAM" id="SSF51905">
    <property type="entry name" value="FAD/NAD(P)-binding domain"/>
    <property type="match status" value="1"/>
</dbReference>
<dbReference type="PRINTS" id="PR00411">
    <property type="entry name" value="PNDRDTASEI"/>
</dbReference>
<dbReference type="EMBL" id="PGTL01000002">
    <property type="protein sequence ID" value="PJF43314.1"/>
    <property type="molecule type" value="Genomic_DNA"/>
</dbReference>
<dbReference type="AlphaFoldDB" id="A0A2M8Q0I2"/>
<evidence type="ECO:0000256" key="3">
    <source>
        <dbReference type="ARBA" id="ARBA00022630"/>
    </source>
</evidence>
<evidence type="ECO:0000313" key="9">
    <source>
        <dbReference type="Proteomes" id="UP000228947"/>
    </source>
</evidence>
<reference evidence="8 9" key="1">
    <citation type="submission" date="2017-11" db="EMBL/GenBank/DDBJ databases">
        <title>Evolution of Phototrophy in the Chloroflexi Phylum Driven by Horizontal Gene Transfer.</title>
        <authorList>
            <person name="Ward L.M."/>
            <person name="Hemp J."/>
            <person name="Shih P.M."/>
            <person name="Mcglynn S.E."/>
            <person name="Fischer W."/>
        </authorList>
    </citation>
    <scope>NUCLEOTIDE SEQUENCE [LARGE SCALE GENOMIC DNA]</scope>
    <source>
        <strain evidence="8">CP1_1M</strain>
    </source>
</reference>
<comment type="caution">
    <text evidence="8">The sequence shown here is derived from an EMBL/GenBank/DDBJ whole genome shotgun (WGS) entry which is preliminary data.</text>
</comment>
<dbReference type="InterPro" id="IPR036188">
    <property type="entry name" value="FAD/NAD-bd_sf"/>
</dbReference>
<evidence type="ECO:0000259" key="7">
    <source>
        <dbReference type="Pfam" id="PF22366"/>
    </source>
</evidence>
<comment type="cofactor">
    <cofactor evidence="1">
        <name>FAD</name>
        <dbReference type="ChEBI" id="CHEBI:57692"/>
    </cofactor>
</comment>
<evidence type="ECO:0000259" key="6">
    <source>
        <dbReference type="Pfam" id="PF07992"/>
    </source>
</evidence>